<evidence type="ECO:0008006" key="3">
    <source>
        <dbReference type="Google" id="ProtNLM"/>
    </source>
</evidence>
<dbReference type="EMBL" id="WHYR01000014">
    <property type="protein sequence ID" value="MQL51963.1"/>
    <property type="molecule type" value="Genomic_DNA"/>
</dbReference>
<dbReference type="InterPro" id="IPR035093">
    <property type="entry name" value="RelE/ParE_toxin_dom_sf"/>
</dbReference>
<dbReference type="Gene3D" id="3.30.2310.20">
    <property type="entry name" value="RelE-like"/>
    <property type="match status" value="1"/>
</dbReference>
<dbReference type="AlphaFoldDB" id="A0A6N7IQU4"/>
<protein>
    <recommendedName>
        <fullName evidence="3">Type II toxin-antitoxin system RelE/ParE family toxin</fullName>
    </recommendedName>
</protein>
<dbReference type="Proteomes" id="UP000441717">
    <property type="component" value="Unassembled WGS sequence"/>
</dbReference>
<name>A0A6N7IQU4_9FIRM</name>
<evidence type="ECO:0000313" key="1">
    <source>
        <dbReference type="EMBL" id="MQL51963.1"/>
    </source>
</evidence>
<organism evidence="1 2">
    <name type="scientific">Desulfofundulus thermobenzoicus</name>
    <dbReference type="NCBI Taxonomy" id="29376"/>
    <lineage>
        <taxon>Bacteria</taxon>
        <taxon>Bacillati</taxon>
        <taxon>Bacillota</taxon>
        <taxon>Clostridia</taxon>
        <taxon>Eubacteriales</taxon>
        <taxon>Peptococcaceae</taxon>
        <taxon>Desulfofundulus</taxon>
    </lineage>
</organism>
<dbReference type="RefSeq" id="WP_152945889.1">
    <property type="nucleotide sequence ID" value="NZ_WHYR01000014.1"/>
</dbReference>
<keyword evidence="2" id="KW-1185">Reference proteome</keyword>
<evidence type="ECO:0000313" key="2">
    <source>
        <dbReference type="Proteomes" id="UP000441717"/>
    </source>
</evidence>
<gene>
    <name evidence="1" type="ORF">GFC01_06715</name>
</gene>
<dbReference type="OrthoDB" id="595470at2"/>
<sequence>MKIRWTLEALNFIEALEEYSPGLGLKVFEVAEMKLRRFAGMHVMVTIYDSSKGTRTVYRMLLQKNYPYKIYYEIKGKTINVVTIRHARQYPIEQDN</sequence>
<comment type="caution">
    <text evidence="1">The sequence shown here is derived from an EMBL/GenBank/DDBJ whole genome shotgun (WGS) entry which is preliminary data.</text>
</comment>
<accession>A0A6N7IQU4</accession>
<proteinExistence type="predicted"/>
<reference evidence="1 2" key="1">
    <citation type="submission" date="2019-10" db="EMBL/GenBank/DDBJ databases">
        <title>Comparative genomics of sulfur disproportionating microorganisms.</title>
        <authorList>
            <person name="Ward L.M."/>
            <person name="Bertran E."/>
            <person name="Johnston D."/>
        </authorList>
    </citation>
    <scope>NUCLEOTIDE SEQUENCE [LARGE SCALE GENOMIC DNA]</scope>
    <source>
        <strain evidence="1 2">DSM 14055</strain>
    </source>
</reference>